<name>A0A916JXG9_9BURK</name>
<evidence type="ECO:0000256" key="10">
    <source>
        <dbReference type="ARBA" id="ARBA00023235"/>
    </source>
</evidence>
<evidence type="ECO:0000256" key="7">
    <source>
        <dbReference type="ARBA" id="ARBA00022833"/>
    </source>
</evidence>
<dbReference type="Pfam" id="PF18319">
    <property type="entry name" value="Zn_ribbon_PriA"/>
    <property type="match status" value="1"/>
</dbReference>
<dbReference type="NCBIfam" id="TIGR00595">
    <property type="entry name" value="priA"/>
    <property type="match status" value="1"/>
</dbReference>
<evidence type="ECO:0000259" key="13">
    <source>
        <dbReference type="PROSITE" id="PS51192"/>
    </source>
</evidence>
<dbReference type="SMART" id="SM00487">
    <property type="entry name" value="DEXDc"/>
    <property type="match status" value="1"/>
</dbReference>
<keyword evidence="3 12" id="KW-0479">Metal-binding</keyword>
<evidence type="ECO:0000256" key="3">
    <source>
        <dbReference type="ARBA" id="ARBA00022723"/>
    </source>
</evidence>
<dbReference type="GO" id="GO:0005524">
    <property type="term" value="F:ATP binding"/>
    <property type="evidence" value="ECO:0007669"/>
    <property type="project" value="UniProtKB-UniRule"/>
</dbReference>
<dbReference type="SMART" id="SM00490">
    <property type="entry name" value="HELICc"/>
    <property type="match status" value="1"/>
</dbReference>
<dbReference type="Pfam" id="PF17764">
    <property type="entry name" value="PriA_3primeBD"/>
    <property type="match status" value="1"/>
</dbReference>
<feature type="binding site" evidence="12">
    <location>
        <position position="479"/>
    </location>
    <ligand>
        <name>Zn(2+)</name>
        <dbReference type="ChEBI" id="CHEBI:29105"/>
        <label>1</label>
    </ligand>
</feature>
<evidence type="ECO:0000256" key="4">
    <source>
        <dbReference type="ARBA" id="ARBA00022741"/>
    </source>
</evidence>
<evidence type="ECO:0000256" key="1">
    <source>
        <dbReference type="ARBA" id="ARBA00022515"/>
    </source>
</evidence>
<comment type="function">
    <text evidence="12">Initiates the restart of stalled replication forks, which reloads the replicative helicase on sites other than the origin of replication. Recognizes and binds to abandoned replication forks and remodels them to uncover a helicase loading site. Promotes assembly of the primosome at these replication forks.</text>
</comment>
<dbReference type="GO" id="GO:0006302">
    <property type="term" value="P:double-strand break repair"/>
    <property type="evidence" value="ECO:0007669"/>
    <property type="project" value="InterPro"/>
</dbReference>
<keyword evidence="1 12" id="KW-0639">Primosome</keyword>
<keyword evidence="15" id="KW-1185">Reference proteome</keyword>
<dbReference type="InterPro" id="IPR011545">
    <property type="entry name" value="DEAD/DEAH_box_helicase_dom"/>
</dbReference>
<feature type="binding site" evidence="12">
    <location>
        <position position="476"/>
    </location>
    <ligand>
        <name>Zn(2+)</name>
        <dbReference type="ChEBI" id="CHEBI:29105"/>
        <label>1</label>
    </ligand>
</feature>
<dbReference type="InterPro" id="IPR014001">
    <property type="entry name" value="Helicase_ATP-bd"/>
</dbReference>
<evidence type="ECO:0000256" key="11">
    <source>
        <dbReference type="ARBA" id="ARBA00048988"/>
    </source>
</evidence>
<dbReference type="NCBIfam" id="NF004067">
    <property type="entry name" value="PRK05580.1-4"/>
    <property type="match status" value="1"/>
</dbReference>
<dbReference type="GO" id="GO:0006270">
    <property type="term" value="P:DNA replication initiation"/>
    <property type="evidence" value="ECO:0007669"/>
    <property type="project" value="TreeGrafter"/>
</dbReference>
<dbReference type="GO" id="GO:0003677">
    <property type="term" value="F:DNA binding"/>
    <property type="evidence" value="ECO:0007669"/>
    <property type="project" value="UniProtKB-UniRule"/>
</dbReference>
<dbReference type="CDD" id="cd18804">
    <property type="entry name" value="SF2_C_priA"/>
    <property type="match status" value="1"/>
</dbReference>
<evidence type="ECO:0000256" key="6">
    <source>
        <dbReference type="ARBA" id="ARBA00022806"/>
    </source>
</evidence>
<keyword evidence="9 12" id="KW-0238">DNA-binding</keyword>
<evidence type="ECO:0000256" key="5">
    <source>
        <dbReference type="ARBA" id="ARBA00022801"/>
    </source>
</evidence>
<comment type="catalytic activity">
    <reaction evidence="12">
        <text>Couples ATP hydrolysis with the unwinding of duplex DNA by translocating in the 3'-5' direction.</text>
        <dbReference type="EC" id="5.6.2.4"/>
    </reaction>
</comment>
<dbReference type="EMBL" id="OU343031">
    <property type="protein sequence ID" value="CAG7603987.1"/>
    <property type="molecule type" value="Genomic_DNA"/>
</dbReference>
<dbReference type="HAMAP" id="MF_00983">
    <property type="entry name" value="PriA"/>
    <property type="match status" value="1"/>
</dbReference>
<dbReference type="GO" id="GO:0008270">
    <property type="term" value="F:zinc ion binding"/>
    <property type="evidence" value="ECO:0007669"/>
    <property type="project" value="UniProtKB-UniRule"/>
</dbReference>
<dbReference type="Pfam" id="PF18074">
    <property type="entry name" value="PriA_C"/>
    <property type="match status" value="1"/>
</dbReference>
<evidence type="ECO:0000256" key="8">
    <source>
        <dbReference type="ARBA" id="ARBA00022840"/>
    </source>
</evidence>
<feature type="binding site" evidence="12">
    <location>
        <position position="485"/>
    </location>
    <ligand>
        <name>Zn(2+)</name>
        <dbReference type="ChEBI" id="CHEBI:29105"/>
        <label>2</label>
    </ligand>
</feature>
<keyword evidence="8 12" id="KW-0067">ATP-binding</keyword>
<feature type="binding site" evidence="12">
    <location>
        <position position="506"/>
    </location>
    <ligand>
        <name>Zn(2+)</name>
        <dbReference type="ChEBI" id="CHEBI:29105"/>
        <label>2</label>
    </ligand>
</feature>
<dbReference type="KEGG" id="vtr:MYVALT_G_00090"/>
<dbReference type="FunFam" id="3.40.50.300:FF:000489">
    <property type="entry name" value="Primosome assembly protein PriA"/>
    <property type="match status" value="1"/>
</dbReference>
<dbReference type="Proteomes" id="UP000693996">
    <property type="component" value="Chromosome"/>
</dbReference>
<dbReference type="GO" id="GO:0006310">
    <property type="term" value="P:DNA recombination"/>
    <property type="evidence" value="ECO:0007669"/>
    <property type="project" value="InterPro"/>
</dbReference>
<proteinExistence type="inferred from homology"/>
<dbReference type="InterPro" id="IPR001650">
    <property type="entry name" value="Helicase_C-like"/>
</dbReference>
<dbReference type="InterPro" id="IPR041236">
    <property type="entry name" value="PriA_C"/>
</dbReference>
<comment type="subunit">
    <text evidence="12">Component of the replication restart primosome.</text>
</comment>
<evidence type="ECO:0000313" key="15">
    <source>
        <dbReference type="Proteomes" id="UP000693996"/>
    </source>
</evidence>
<feature type="binding site" evidence="12">
    <location>
        <position position="516"/>
    </location>
    <ligand>
        <name>Zn(2+)</name>
        <dbReference type="ChEBI" id="CHEBI:29105"/>
        <label>1</label>
    </ligand>
</feature>
<protein>
    <recommendedName>
        <fullName evidence="12">Replication restart protein PriA</fullName>
    </recommendedName>
    <alternativeName>
        <fullName evidence="12">ATP-dependent DNA helicase PriA</fullName>
        <ecNumber evidence="12">5.6.2.4</ecNumber>
    </alternativeName>
    <alternativeName>
        <fullName evidence="12">DNA 3'-5' helicase PriA</fullName>
    </alternativeName>
</protein>
<dbReference type="PROSITE" id="PS51192">
    <property type="entry name" value="HELICASE_ATP_BIND_1"/>
    <property type="match status" value="1"/>
</dbReference>
<dbReference type="GO" id="GO:0016787">
    <property type="term" value="F:hydrolase activity"/>
    <property type="evidence" value="ECO:0007669"/>
    <property type="project" value="UniProtKB-KW"/>
</dbReference>
<dbReference type="PANTHER" id="PTHR30580:SF0">
    <property type="entry name" value="PRIMOSOMAL PROTEIN N"/>
    <property type="match status" value="1"/>
</dbReference>
<dbReference type="GO" id="GO:0043138">
    <property type="term" value="F:3'-5' DNA helicase activity"/>
    <property type="evidence" value="ECO:0007669"/>
    <property type="project" value="UniProtKB-EC"/>
</dbReference>
<dbReference type="GO" id="GO:0006269">
    <property type="term" value="P:DNA replication, synthesis of primer"/>
    <property type="evidence" value="ECO:0007669"/>
    <property type="project" value="UniProtKB-KW"/>
</dbReference>
<gene>
    <name evidence="12 14" type="primary">priA</name>
    <name evidence="14" type="ORF">MYVALT_G_00090</name>
</gene>
<evidence type="ECO:0000256" key="2">
    <source>
        <dbReference type="ARBA" id="ARBA00022705"/>
    </source>
</evidence>
<dbReference type="Pfam" id="PF00271">
    <property type="entry name" value="Helicase_C"/>
    <property type="match status" value="1"/>
</dbReference>
<evidence type="ECO:0000256" key="9">
    <source>
        <dbReference type="ARBA" id="ARBA00023125"/>
    </source>
</evidence>
<dbReference type="InterPro" id="IPR041222">
    <property type="entry name" value="PriA_3primeBD"/>
</dbReference>
<reference evidence="14" key="1">
    <citation type="submission" date="2021-06" db="EMBL/GenBank/DDBJ databases">
        <authorList>
            <person name="Szabo G."/>
        </authorList>
    </citation>
    <scope>NUCLEOTIDE SEQUENCE</scope>
    <source>
        <strain evidence="14">MYVALT</strain>
    </source>
</reference>
<dbReference type="GO" id="GO:1990077">
    <property type="term" value="C:primosome complex"/>
    <property type="evidence" value="ECO:0007669"/>
    <property type="project" value="UniProtKB-UniRule"/>
</dbReference>
<keyword evidence="6 12" id="KW-0347">Helicase</keyword>
<feature type="domain" description="Helicase ATP-binding" evidence="13">
    <location>
        <begin position="239"/>
        <end position="411"/>
    </location>
</feature>
<organism evidence="14 15">
    <name type="scientific">Candidatus Vallotiella hemipterorum</name>
    <dbReference type="NCBI Taxonomy" id="1177213"/>
    <lineage>
        <taxon>Bacteria</taxon>
        <taxon>Pseudomonadati</taxon>
        <taxon>Pseudomonadota</taxon>
        <taxon>Betaproteobacteria</taxon>
        <taxon>Burkholderiales</taxon>
        <taxon>Burkholderiaceae</taxon>
        <taxon>Candidatus Vallotiella</taxon>
    </lineage>
</organism>
<keyword evidence="2 12" id="KW-0235">DNA replication</keyword>
<feature type="binding site" evidence="12">
    <location>
        <position position="488"/>
    </location>
    <ligand>
        <name>Zn(2+)</name>
        <dbReference type="ChEBI" id="CHEBI:29105"/>
        <label>2</label>
    </ligand>
</feature>
<feature type="binding site" evidence="12">
    <location>
        <position position="503"/>
    </location>
    <ligand>
        <name>Zn(2+)</name>
        <dbReference type="ChEBI" id="CHEBI:29105"/>
        <label>2</label>
    </ligand>
</feature>
<evidence type="ECO:0000313" key="14">
    <source>
        <dbReference type="EMBL" id="CAG7603987.1"/>
    </source>
</evidence>
<dbReference type="EC" id="5.6.2.4" evidence="12"/>
<keyword evidence="5 12" id="KW-0378">Hydrolase</keyword>
<dbReference type="Pfam" id="PF00270">
    <property type="entry name" value="DEAD"/>
    <property type="match status" value="1"/>
</dbReference>
<keyword evidence="4 12" id="KW-0547">Nucleotide-binding</keyword>
<dbReference type="InterPro" id="IPR005259">
    <property type="entry name" value="PriA"/>
</dbReference>
<dbReference type="InterPro" id="IPR040498">
    <property type="entry name" value="PriA_CRR"/>
</dbReference>
<keyword evidence="10 12" id="KW-0413">Isomerase</keyword>
<dbReference type="AlphaFoldDB" id="A0A916JXG9"/>
<accession>A0A916JXG9</accession>
<comment type="catalytic activity">
    <reaction evidence="11 12">
        <text>ATP + H2O = ADP + phosphate + H(+)</text>
        <dbReference type="Rhea" id="RHEA:13065"/>
        <dbReference type="ChEBI" id="CHEBI:15377"/>
        <dbReference type="ChEBI" id="CHEBI:15378"/>
        <dbReference type="ChEBI" id="CHEBI:30616"/>
        <dbReference type="ChEBI" id="CHEBI:43474"/>
        <dbReference type="ChEBI" id="CHEBI:456216"/>
        <dbReference type="EC" id="5.6.2.4"/>
    </reaction>
</comment>
<keyword evidence="7 12" id="KW-0862">Zinc</keyword>
<sequence>MQPPLFCYVRVALDCPYSAPYDYRWALPLQPLPGMLVQVQFGHRKTVGLIVEVVDTTNVPQNRLRNIQNTCIDCPPLNKDWLKLITFAANYYHRSLGEVALPALPRALRDAARWPRLFTQEILYQLTEAGRNTLLGALPSRAIGARRLAQAFLQTNTLSAFDARTLYAKAAVTLDQWRERGWVQVKWRSDVEALRTGGTTNLVGGCQRAYIASQLNQYKGINKGGANLNDEQRAAIRSINSARGFTTFVLYGVTGSGKTEVYLQGLVDLFIRRPDAQALVMVPEISLTLQFEAVFREHFSSWPSTAFVTLHSALADGKRARNWLAAHTGRARIILGTRMAVLASLPRLALIIVDEEHEPAYKQQEGLCYSARDLAVWRAKQLNIPVVLGSATPSLETWWHACQRCYITLVLSRRAVGNAMLPKVRLIDMEIEKQVGRYRSDGLSMSLVKALKDCLARGEQSLVFLNRRGYAPILTCDTCSWVMGCSRCSTYLVLHKSEQRMRCHHCGGGGYIPQACPMCSSVNLTIFGPGTQRVEEVLSAVMPNARVLRIDADNTRRKGSVHTLLSEVHAGDIDILVGTQMIAKGHNFQRITLVSVLNADSALFSHDFRAGERLFSQLIQVSGRAGRAGDHGEVLIQTKHTQHPLYAALVRHDYIGFAKATLAERRDAYLPPFVFQALLRADSYSLDDALRFLKEASTMLDAVPGAECVTRYDPVPLHVVKVMHVHRAQLLLESISRVALQSALRAWVPRLRTLKSVNYWNIEVDPLNI</sequence>
<dbReference type="PANTHER" id="PTHR30580">
    <property type="entry name" value="PRIMOSOMAL PROTEIN N"/>
    <property type="match status" value="1"/>
</dbReference>
<comment type="similarity">
    <text evidence="12">Belongs to the helicase family. PriA subfamily.</text>
</comment>
<feature type="binding site" evidence="12">
    <location>
        <position position="519"/>
    </location>
    <ligand>
        <name>Zn(2+)</name>
        <dbReference type="ChEBI" id="CHEBI:29105"/>
        <label>1</label>
    </ligand>
</feature>
<dbReference type="RefSeq" id="WP_216797315.1">
    <property type="nucleotide sequence ID" value="NZ_OU343031.1"/>
</dbReference>
<evidence type="ECO:0000256" key="12">
    <source>
        <dbReference type="HAMAP-Rule" id="MF_00983"/>
    </source>
</evidence>
<comment type="cofactor">
    <cofactor evidence="12">
        <name>Zn(2+)</name>
        <dbReference type="ChEBI" id="CHEBI:29105"/>
    </cofactor>
    <text evidence="12">Binds 2 zinc ions per subunit.</text>
</comment>